<reference evidence="2" key="1">
    <citation type="submission" date="2016-10" db="EMBL/GenBank/DDBJ databases">
        <authorList>
            <person name="Varghese N."/>
            <person name="Submissions S."/>
        </authorList>
    </citation>
    <scope>NUCLEOTIDE SEQUENCE [LARGE SCALE GENOMIC DNA]</scope>
    <source>
        <strain evidence="2">CGMCC 4.3506</strain>
    </source>
</reference>
<dbReference type="EMBL" id="FNCC01000010">
    <property type="protein sequence ID" value="SDG69745.1"/>
    <property type="molecule type" value="Genomic_DNA"/>
</dbReference>
<keyword evidence="2" id="KW-1185">Reference proteome</keyword>
<dbReference type="Proteomes" id="UP000199623">
    <property type="component" value="Unassembled WGS sequence"/>
</dbReference>
<organism evidence="1 2">
    <name type="scientific">Lentzea fradiae</name>
    <dbReference type="NCBI Taxonomy" id="200378"/>
    <lineage>
        <taxon>Bacteria</taxon>
        <taxon>Bacillati</taxon>
        <taxon>Actinomycetota</taxon>
        <taxon>Actinomycetes</taxon>
        <taxon>Pseudonocardiales</taxon>
        <taxon>Pseudonocardiaceae</taxon>
        <taxon>Lentzea</taxon>
    </lineage>
</organism>
<accession>A0A1G7WCK7</accession>
<sequence>MRIDIEYHARGLLEHLGQSDENEVADYLEQNEIDTANGLLVVEYLVEAGLAEDCSTFGGPDCRLTGSGLARAQQLLAERKSPARRLGTLWSRMLRWLEDNRGVADWSGFLAGDGISYPGGDFTEAEVKREAAYLLGHGLIEDRRVDQADDGTVSPTITTAGRDCLIHFRGDVNQYLNRGGRSTTSHTTHNNTTITMTDSVGNITNASSNVQQNLNSGLDTTEVLKFAGAVRQTLPVLGLNEEVQQAVDAQAEELHQEASAAAPNRGRMRTLADNIMQALQSAGPTIALEMITGLGMQAIQALGG</sequence>
<dbReference type="AlphaFoldDB" id="A0A1G7WCK7"/>
<protein>
    <submittedName>
        <fullName evidence="1">Uncharacterized protein</fullName>
    </submittedName>
</protein>
<dbReference type="OrthoDB" id="3672884at2"/>
<evidence type="ECO:0000313" key="1">
    <source>
        <dbReference type="EMBL" id="SDG69745.1"/>
    </source>
</evidence>
<evidence type="ECO:0000313" key="2">
    <source>
        <dbReference type="Proteomes" id="UP000199623"/>
    </source>
</evidence>
<dbReference type="RefSeq" id="WP_090052683.1">
    <property type="nucleotide sequence ID" value="NZ_FNCC01000010.1"/>
</dbReference>
<name>A0A1G7WCK7_9PSEU</name>
<proteinExistence type="predicted"/>
<gene>
    <name evidence="1" type="ORF">SAMN05216553_110296</name>
</gene>